<protein>
    <submittedName>
        <fullName evidence="4">Secondary metabolism biosynthetic enzyme</fullName>
    </submittedName>
</protein>
<dbReference type="GO" id="GO:0048038">
    <property type="term" value="F:quinone binding"/>
    <property type="evidence" value="ECO:0007669"/>
    <property type="project" value="TreeGrafter"/>
</dbReference>
<gene>
    <name evidence="4" type="ORF">N7509_000754</name>
</gene>
<dbReference type="PRINTS" id="PR00081">
    <property type="entry name" value="GDHRDH"/>
</dbReference>
<evidence type="ECO:0000256" key="3">
    <source>
        <dbReference type="ARBA" id="ARBA00023002"/>
    </source>
</evidence>
<evidence type="ECO:0000313" key="4">
    <source>
        <dbReference type="EMBL" id="KAJ5414127.1"/>
    </source>
</evidence>
<dbReference type="RefSeq" id="XP_056493973.1">
    <property type="nucleotide sequence ID" value="XM_056625391.1"/>
</dbReference>
<dbReference type="PANTHER" id="PTHR42760">
    <property type="entry name" value="SHORT-CHAIN DEHYDROGENASES/REDUCTASES FAMILY MEMBER"/>
    <property type="match status" value="1"/>
</dbReference>
<feature type="non-terminal residue" evidence="4">
    <location>
        <position position="1"/>
    </location>
</feature>
<organism evidence="4 5">
    <name type="scientific">Penicillium cosmopolitanum</name>
    <dbReference type="NCBI Taxonomy" id="1131564"/>
    <lineage>
        <taxon>Eukaryota</taxon>
        <taxon>Fungi</taxon>
        <taxon>Dikarya</taxon>
        <taxon>Ascomycota</taxon>
        <taxon>Pezizomycotina</taxon>
        <taxon>Eurotiomycetes</taxon>
        <taxon>Eurotiomycetidae</taxon>
        <taxon>Eurotiales</taxon>
        <taxon>Aspergillaceae</taxon>
        <taxon>Penicillium</taxon>
    </lineage>
</organism>
<dbReference type="Proteomes" id="UP001147747">
    <property type="component" value="Unassembled WGS sequence"/>
</dbReference>
<sequence>QIHQQLEPSDPVTGPDRVDGQVVIITGGAQGIGKATALLLAQKGAKVAINDLDREKADEVVRQIRQLQGQAAAFPGNVLDDNFPRLLVNSVLQKWGKINCLINNAGMPLIAGICEKFGSDLLEGFCHDSAIHKMDDDKFDIIMKIHNYVPFRIARALSEHWMDPANKAMPKTIVNVSSTSGLHGSMGQINYATAKAGVLGLTKTIAAEWGRSVQPMIYNVRANAVAYGWIDTRITRPPTESEAMTLGGQAIRLGIPENAKKWRDVSDIPLGRPGSADEAARVILFLASPLSSYVTGTCIECTGGRFM</sequence>
<dbReference type="OrthoDB" id="1393670at2759"/>
<dbReference type="Gene3D" id="3.40.50.720">
    <property type="entry name" value="NAD(P)-binding Rossmann-like Domain"/>
    <property type="match status" value="1"/>
</dbReference>
<keyword evidence="2" id="KW-0521">NADP</keyword>
<dbReference type="PROSITE" id="PS00061">
    <property type="entry name" value="ADH_SHORT"/>
    <property type="match status" value="1"/>
</dbReference>
<comment type="caution">
    <text evidence="4">The sequence shown here is derived from an EMBL/GenBank/DDBJ whole genome shotgun (WGS) entry which is preliminary data.</text>
</comment>
<dbReference type="Pfam" id="PF13561">
    <property type="entry name" value="adh_short_C2"/>
    <property type="match status" value="1"/>
</dbReference>
<dbReference type="GO" id="GO:0006633">
    <property type="term" value="P:fatty acid biosynthetic process"/>
    <property type="evidence" value="ECO:0007669"/>
    <property type="project" value="TreeGrafter"/>
</dbReference>
<evidence type="ECO:0000313" key="5">
    <source>
        <dbReference type="Proteomes" id="UP001147747"/>
    </source>
</evidence>
<evidence type="ECO:0000256" key="2">
    <source>
        <dbReference type="ARBA" id="ARBA00022857"/>
    </source>
</evidence>
<dbReference type="PRINTS" id="PR00080">
    <property type="entry name" value="SDRFAMILY"/>
</dbReference>
<comment type="similarity">
    <text evidence="1">Belongs to the short-chain dehydrogenases/reductases (SDR) family.</text>
</comment>
<dbReference type="InterPro" id="IPR020904">
    <property type="entry name" value="Sc_DH/Rdtase_CS"/>
</dbReference>
<reference evidence="4" key="2">
    <citation type="journal article" date="2023" name="IMA Fungus">
        <title>Comparative genomic study of the Penicillium genus elucidates a diverse pangenome and 15 lateral gene transfer events.</title>
        <authorList>
            <person name="Petersen C."/>
            <person name="Sorensen T."/>
            <person name="Nielsen M.R."/>
            <person name="Sondergaard T.E."/>
            <person name="Sorensen J.L."/>
            <person name="Fitzpatrick D.A."/>
            <person name="Frisvad J.C."/>
            <person name="Nielsen K.L."/>
        </authorList>
    </citation>
    <scope>NUCLEOTIDE SEQUENCE</scope>
    <source>
        <strain evidence="4">IBT 29677</strain>
    </source>
</reference>
<dbReference type="AlphaFoldDB" id="A0A9W9WB62"/>
<evidence type="ECO:0000256" key="1">
    <source>
        <dbReference type="ARBA" id="ARBA00006484"/>
    </source>
</evidence>
<accession>A0A9W9WB62</accession>
<name>A0A9W9WB62_9EURO</name>
<dbReference type="GeneID" id="81364371"/>
<keyword evidence="5" id="KW-1185">Reference proteome</keyword>
<keyword evidence="3" id="KW-0560">Oxidoreductase</keyword>
<dbReference type="InterPro" id="IPR002347">
    <property type="entry name" value="SDR_fam"/>
</dbReference>
<dbReference type="EMBL" id="JAPZBU010000003">
    <property type="protein sequence ID" value="KAJ5414127.1"/>
    <property type="molecule type" value="Genomic_DNA"/>
</dbReference>
<dbReference type="SUPFAM" id="SSF51735">
    <property type="entry name" value="NAD(P)-binding Rossmann-fold domains"/>
    <property type="match status" value="1"/>
</dbReference>
<dbReference type="GO" id="GO:0016616">
    <property type="term" value="F:oxidoreductase activity, acting on the CH-OH group of donors, NAD or NADP as acceptor"/>
    <property type="evidence" value="ECO:0007669"/>
    <property type="project" value="TreeGrafter"/>
</dbReference>
<dbReference type="InterPro" id="IPR036291">
    <property type="entry name" value="NAD(P)-bd_dom_sf"/>
</dbReference>
<dbReference type="PANTHER" id="PTHR42760:SF133">
    <property type="entry name" value="3-OXOACYL-[ACYL-CARRIER-PROTEIN] REDUCTASE"/>
    <property type="match status" value="1"/>
</dbReference>
<reference evidence="4" key="1">
    <citation type="submission" date="2022-12" db="EMBL/GenBank/DDBJ databases">
        <authorList>
            <person name="Petersen C."/>
        </authorList>
    </citation>
    <scope>NUCLEOTIDE SEQUENCE</scope>
    <source>
        <strain evidence="4">IBT 29677</strain>
    </source>
</reference>
<proteinExistence type="inferred from homology"/>